<reference evidence="9" key="2">
    <citation type="submission" date="2019-09" db="UniProtKB">
        <authorList>
            <consortium name="WormBaseParasite"/>
        </authorList>
    </citation>
    <scope>IDENTIFICATION</scope>
</reference>
<evidence type="ECO:0000256" key="1">
    <source>
        <dbReference type="ARBA" id="ARBA00004141"/>
    </source>
</evidence>
<dbReference type="GO" id="GO:0016020">
    <property type="term" value="C:membrane"/>
    <property type="evidence" value="ECO:0007669"/>
    <property type="project" value="UniProtKB-SubCell"/>
</dbReference>
<feature type="transmembrane region" description="Helical" evidence="6">
    <location>
        <begin position="133"/>
        <end position="166"/>
    </location>
</feature>
<accession>A0A3P7TGX6</accession>
<dbReference type="Pfam" id="PF05277">
    <property type="entry name" value="DUF726"/>
    <property type="match status" value="1"/>
</dbReference>
<sequence>MTFEIVATHLEIPAKVTRTIKMHLEGEESIPDIASLITTIKNDSLVKEHGAIVVLGGLLVAFVNSGNYDARYRVLLRHMATLLGVVWEEFEDVEDSLAVTIIDEVFVESKESRQSHSKLARERTQRNKKIKRFLLVGAAGGVGGVLIGLTGGLAAPLVAAGAGVLIGSGAAGLATTAGAAVLGTTFGVAGAGLAGYKMNKRVGEIEEFAIETLSDGLSLHCALVVSGWIEEDTSCEEAFGHQWRHLSLAREQYTLRYESKYLMELGKAMDYIMSFAVSVAIQQTLMETVLAGLVAAVAWPVAIVSAASVLDNPWNVCVARSAEVGEHLAEMLLNRAHGKRPISLVGFSLGARVIYHCLLAMSKRSESAGIIEDVILLGAPVSASPKQWEQLCTVVGGRIINGYCKTDWLLRFLYRTMSVQFAIAGTGPVGNSKRNKKIYNHDLSHIVKGHLDYSRKLSQVLAAVGVSVKQLSPSELSGECFREAVGEAQDALSIATSDFSISEKIETPRSDVDATSERIEEILIKDK</sequence>
<dbReference type="PANTHER" id="PTHR17920">
    <property type="entry name" value="TRANSMEMBRANE AND COILED-COIL DOMAIN-CONTAINING PROTEIN 4 TMCO4"/>
    <property type="match status" value="1"/>
</dbReference>
<evidence type="ECO:0000256" key="2">
    <source>
        <dbReference type="ARBA" id="ARBA00009824"/>
    </source>
</evidence>
<keyword evidence="5 6" id="KW-0472">Membrane</keyword>
<feature type="transmembrane region" description="Helical" evidence="6">
    <location>
        <begin position="172"/>
        <end position="196"/>
    </location>
</feature>
<dbReference type="Proteomes" id="UP000050761">
    <property type="component" value="Unassembled WGS sequence"/>
</dbReference>
<organism evidence="8 9">
    <name type="scientific">Heligmosomoides polygyrus</name>
    <name type="common">Parasitic roundworm</name>
    <dbReference type="NCBI Taxonomy" id="6339"/>
    <lineage>
        <taxon>Eukaryota</taxon>
        <taxon>Metazoa</taxon>
        <taxon>Ecdysozoa</taxon>
        <taxon>Nematoda</taxon>
        <taxon>Chromadorea</taxon>
        <taxon>Rhabditida</taxon>
        <taxon>Rhabditina</taxon>
        <taxon>Rhabditomorpha</taxon>
        <taxon>Strongyloidea</taxon>
        <taxon>Heligmosomidae</taxon>
        <taxon>Heligmosomoides</taxon>
    </lineage>
</organism>
<comment type="similarity">
    <text evidence="2">Belongs to the TMCO4 family.</text>
</comment>
<comment type="subcellular location">
    <subcellularLocation>
        <location evidence="1">Membrane</location>
        <topology evidence="1">Multi-pass membrane protein</topology>
    </subcellularLocation>
</comment>
<dbReference type="SUPFAM" id="SSF53474">
    <property type="entry name" value="alpha/beta-Hydrolases"/>
    <property type="match status" value="1"/>
</dbReference>
<dbReference type="WBParaSite" id="HPBE_0000097601-mRNA-1">
    <property type="protein sequence ID" value="HPBE_0000097601-mRNA-1"/>
    <property type="gene ID" value="HPBE_0000097601"/>
</dbReference>
<accession>A0A183F484</accession>
<dbReference type="InterPro" id="IPR029058">
    <property type="entry name" value="AB_hydrolase_fold"/>
</dbReference>
<evidence type="ECO:0000313" key="8">
    <source>
        <dbReference type="Proteomes" id="UP000050761"/>
    </source>
</evidence>
<evidence type="ECO:0000313" key="9">
    <source>
        <dbReference type="WBParaSite" id="HPBE_0000097601-mRNA-1"/>
    </source>
</evidence>
<evidence type="ECO:0000256" key="4">
    <source>
        <dbReference type="ARBA" id="ARBA00022989"/>
    </source>
</evidence>
<feature type="transmembrane region" description="Helical" evidence="6">
    <location>
        <begin position="289"/>
        <end position="310"/>
    </location>
</feature>
<dbReference type="PANTHER" id="PTHR17920:SF3">
    <property type="entry name" value="TRANSMEMBRANE AND COILED-COIL DOMAIN-CONTAINING PROTEIN 4"/>
    <property type="match status" value="1"/>
</dbReference>
<evidence type="ECO:0000256" key="3">
    <source>
        <dbReference type="ARBA" id="ARBA00022692"/>
    </source>
</evidence>
<dbReference type="OrthoDB" id="277931at2759"/>
<gene>
    <name evidence="7" type="ORF">HPBE_LOCUS977</name>
</gene>
<evidence type="ECO:0000313" key="7">
    <source>
        <dbReference type="EMBL" id="VDO19359.1"/>
    </source>
</evidence>
<dbReference type="EMBL" id="UZAH01000911">
    <property type="protein sequence ID" value="VDO19359.1"/>
    <property type="molecule type" value="Genomic_DNA"/>
</dbReference>
<dbReference type="InterPro" id="IPR007941">
    <property type="entry name" value="DUF726"/>
</dbReference>
<proteinExistence type="inferred from homology"/>
<protein>
    <submittedName>
        <fullName evidence="9">Transmembrane and coiled-coil domain-containing protein 4</fullName>
    </submittedName>
</protein>
<name>A0A183F484_HELPZ</name>
<keyword evidence="8" id="KW-1185">Reference proteome</keyword>
<evidence type="ECO:0000256" key="6">
    <source>
        <dbReference type="SAM" id="Phobius"/>
    </source>
</evidence>
<reference evidence="7 8" key="1">
    <citation type="submission" date="2018-11" db="EMBL/GenBank/DDBJ databases">
        <authorList>
            <consortium name="Pathogen Informatics"/>
        </authorList>
    </citation>
    <scope>NUCLEOTIDE SEQUENCE [LARGE SCALE GENOMIC DNA]</scope>
</reference>
<feature type="transmembrane region" description="Helical" evidence="6">
    <location>
        <begin position="51"/>
        <end position="70"/>
    </location>
</feature>
<keyword evidence="3 6" id="KW-0812">Transmembrane</keyword>
<dbReference type="AlphaFoldDB" id="A0A183F484"/>
<keyword evidence="4 6" id="KW-1133">Transmembrane helix</keyword>
<evidence type="ECO:0000256" key="5">
    <source>
        <dbReference type="ARBA" id="ARBA00023136"/>
    </source>
</evidence>